<reference evidence="3 5" key="2">
    <citation type="submission" date="2016-08" db="EMBL/GenBank/DDBJ databases">
        <authorList>
            <person name="Varghese N."/>
            <person name="Submissions Spin"/>
        </authorList>
    </citation>
    <scope>NUCLEOTIDE SEQUENCE [LARGE SCALE GENOMIC DNA]</scope>
    <source>
        <strain evidence="3 5">HL-109</strain>
    </source>
</reference>
<proteinExistence type="predicted"/>
<dbReference type="EMBL" id="LJSX01000039">
    <property type="protein sequence ID" value="KPQ08893.1"/>
    <property type="molecule type" value="Genomic_DNA"/>
</dbReference>
<gene>
    <name evidence="3" type="ORF">GA0071312_0689</name>
    <name evidence="2" type="ORF">HLUCCO17_16815</name>
</gene>
<feature type="region of interest" description="Disordered" evidence="1">
    <location>
        <begin position="100"/>
        <end position="130"/>
    </location>
</feature>
<protein>
    <submittedName>
        <fullName evidence="2">Uncharacterized protein</fullName>
    </submittedName>
</protein>
<name>A0A0P7X346_9HYPH</name>
<dbReference type="Proteomes" id="UP000182800">
    <property type="component" value="Unassembled WGS sequence"/>
</dbReference>
<evidence type="ECO:0000313" key="3">
    <source>
        <dbReference type="EMBL" id="SCC79119.1"/>
    </source>
</evidence>
<dbReference type="STRING" id="1653334.GA0071312_0689"/>
<feature type="compositionally biased region" description="Polar residues" evidence="1">
    <location>
        <begin position="43"/>
        <end position="58"/>
    </location>
</feature>
<dbReference type="Proteomes" id="UP000050497">
    <property type="component" value="Unassembled WGS sequence"/>
</dbReference>
<reference evidence="2 4" key="1">
    <citation type="submission" date="2015-09" db="EMBL/GenBank/DDBJ databases">
        <title>Identification and resolution of microdiversity through metagenomic sequencing of parallel consortia.</title>
        <authorList>
            <person name="Nelson W.C."/>
            <person name="Romine M.F."/>
            <person name="Lindemann S.R."/>
        </authorList>
    </citation>
    <scope>NUCLEOTIDE SEQUENCE [LARGE SCALE GENOMIC DNA]</scope>
    <source>
        <strain evidence="2">HL-109</strain>
    </source>
</reference>
<evidence type="ECO:0000313" key="5">
    <source>
        <dbReference type="Proteomes" id="UP000182800"/>
    </source>
</evidence>
<evidence type="ECO:0000313" key="4">
    <source>
        <dbReference type="Proteomes" id="UP000050497"/>
    </source>
</evidence>
<dbReference type="AlphaFoldDB" id="A0A0P7X346"/>
<dbReference type="EMBL" id="FMBM01000001">
    <property type="protein sequence ID" value="SCC79119.1"/>
    <property type="molecule type" value="Genomic_DNA"/>
</dbReference>
<feature type="region of interest" description="Disordered" evidence="1">
    <location>
        <begin position="1"/>
        <end position="74"/>
    </location>
</feature>
<keyword evidence="5" id="KW-1185">Reference proteome</keyword>
<evidence type="ECO:0000313" key="2">
    <source>
        <dbReference type="EMBL" id="KPQ08893.1"/>
    </source>
</evidence>
<accession>A0A0P7X346</accession>
<comment type="caution">
    <text evidence="2">The sequence shown here is derived from an EMBL/GenBank/DDBJ whole genome shotgun (WGS) entry which is preliminary data.</text>
</comment>
<organism evidence="2 4">
    <name type="scientific">Saliniramus fredricksonii</name>
    <dbReference type="NCBI Taxonomy" id="1653334"/>
    <lineage>
        <taxon>Bacteria</taxon>
        <taxon>Pseudomonadati</taxon>
        <taxon>Pseudomonadota</taxon>
        <taxon>Alphaproteobacteria</taxon>
        <taxon>Hyphomicrobiales</taxon>
        <taxon>Salinarimonadaceae</taxon>
        <taxon>Saliniramus</taxon>
    </lineage>
</organism>
<evidence type="ECO:0000256" key="1">
    <source>
        <dbReference type="SAM" id="MobiDB-lite"/>
    </source>
</evidence>
<sequence>MQAPGRPARLAGEAAPALMRADQPACPRGAGDLQIARPAAGLDQQTRRASLARRQNQPARGGEIAGSGEPGHFCQNRIESRTAQTLLHRPERAAGIAGAQHDDAGGIEGPSRHTVSRHGFPRHHGDPLRIGRPVLSPGALLLDPEHRPAAIEPQGQRQCEPMRSAAIAGLLREDLVHGAARKPASQHRIDRVMIEGRMIAGFGARRMRLPARFPARFPESLNRPPQNPSRPQLREILSSILCGILRGG</sequence>